<proteinExistence type="predicted"/>
<organism evidence="2">
    <name type="scientific">uncultured Caudovirales phage</name>
    <dbReference type="NCBI Taxonomy" id="2100421"/>
    <lineage>
        <taxon>Viruses</taxon>
        <taxon>Duplodnaviria</taxon>
        <taxon>Heunggongvirae</taxon>
        <taxon>Uroviricota</taxon>
        <taxon>Caudoviricetes</taxon>
        <taxon>Peduoviridae</taxon>
        <taxon>Maltschvirus</taxon>
        <taxon>Maltschvirus maltsch</taxon>
    </lineage>
</organism>
<reference evidence="2" key="1">
    <citation type="submission" date="2020-04" db="EMBL/GenBank/DDBJ databases">
        <authorList>
            <person name="Chiriac C."/>
            <person name="Salcher M."/>
            <person name="Ghai R."/>
            <person name="Kavagutti S V."/>
        </authorList>
    </citation>
    <scope>NUCLEOTIDE SEQUENCE</scope>
</reference>
<protein>
    <submittedName>
        <fullName evidence="2">Uncharacterized protein</fullName>
    </submittedName>
</protein>
<dbReference type="EMBL" id="LR796484">
    <property type="protein sequence ID" value="CAB4148185.1"/>
    <property type="molecule type" value="Genomic_DNA"/>
</dbReference>
<dbReference type="EMBL" id="LR796666">
    <property type="protein sequence ID" value="CAB4158147.1"/>
    <property type="molecule type" value="Genomic_DNA"/>
</dbReference>
<sequence length="173" mass="19329">MRAYSPGGRFDADFETDDLLVGVDTDLKNPVGTSALWYIYDPTTTVLDPIYDVGQNITGTLGGKRWTGPFTIPVVRAVIDQGSAPTSAVGYYNADTLHLTFNIEDVAKYAPNIIIRPDTNNRDRVVWRGQVYRPFSIQERGIIADRFTILSVDCIQVMPEEMVNDPQFQTYAS</sequence>
<name>A0A6J5NH81_9CAUD</name>
<gene>
    <name evidence="1" type="ORF">UFOVP429_140</name>
    <name evidence="2" type="ORF">UFOVP696_27</name>
</gene>
<accession>A0A6J5NH81</accession>
<evidence type="ECO:0000313" key="1">
    <source>
        <dbReference type="EMBL" id="CAB4148185.1"/>
    </source>
</evidence>
<evidence type="ECO:0000313" key="2">
    <source>
        <dbReference type="EMBL" id="CAB4158147.1"/>
    </source>
</evidence>